<dbReference type="Gene3D" id="3.30.2320.10">
    <property type="entry name" value="hypothetical protein PF0899 domain"/>
    <property type="match status" value="1"/>
</dbReference>
<reference evidence="4 5" key="1">
    <citation type="submission" date="2021-03" db="EMBL/GenBank/DDBJ databases">
        <title>Antimicrobial resistance genes in bacteria isolated from Japanese honey, and their potential for conferring macrolide and lincosamide resistance in the American foulbrood pathogen Paenibacillus larvae.</title>
        <authorList>
            <person name="Okamoto M."/>
            <person name="Kumagai M."/>
            <person name="Kanamori H."/>
            <person name="Takamatsu D."/>
        </authorList>
    </citation>
    <scope>NUCLEOTIDE SEQUENCE [LARGE SCALE GENOMIC DNA]</scope>
    <source>
        <strain evidence="4 5">J8TS2</strain>
    </source>
</reference>
<dbReference type="RefSeq" id="WP_212967133.1">
    <property type="nucleotide sequence ID" value="NZ_BORB01000039.1"/>
</dbReference>
<evidence type="ECO:0000259" key="3">
    <source>
        <dbReference type="Pfam" id="PF05065"/>
    </source>
</evidence>
<accession>A0ABQ4KMT3</accession>
<proteinExistence type="predicted"/>
<dbReference type="SUPFAM" id="SSF56563">
    <property type="entry name" value="Major capsid protein gp5"/>
    <property type="match status" value="1"/>
</dbReference>
<comment type="caution">
    <text evidence="4">The sequence shown here is derived from an EMBL/GenBank/DDBJ whole genome shotgun (WGS) entry which is preliminary data.</text>
</comment>
<sequence length="367" mass="41333">MDKVMELRQLLASTKEEVRGLLAENKVTDAESKMKEVRSLEKKIELQIELDKEEERQVQAKMETEKRTVKGENKVEERAAFDKFLETREITDGVKLDSGFAVVPEETKTEIIELADEVFRLKDLVTVKKVKNASGKQPVRTTAKAKLHSVDELAKSPEIAVTPFTEVSYDVVTKRGYIPVSEELKEDGVNVVSDLKQYIGETVVNTENDDIMTVLKSLTAKTIGTADEIKDIVNTNFPVGRSKNIKFLMSQTVYNAIDKLKDGNGRYLLQDSISAASGKMLFGKDVIVLNDDELPTKNTMFVGDFKEIVYFDRSQVQVQWTNYLHYGECLGVAIRNDVKKIEDDNKKVNIKKITFSPKEPEAPGVEG</sequence>
<evidence type="ECO:0000256" key="2">
    <source>
        <dbReference type="SAM" id="Coils"/>
    </source>
</evidence>
<dbReference type="EMBL" id="BORB01000039">
    <property type="protein sequence ID" value="GIN59238.1"/>
    <property type="molecule type" value="Genomic_DNA"/>
</dbReference>
<evidence type="ECO:0000256" key="1">
    <source>
        <dbReference type="ARBA" id="ARBA00004328"/>
    </source>
</evidence>
<organism evidence="4 5">
    <name type="scientific">Lederbergia ruris</name>
    <dbReference type="NCBI Taxonomy" id="217495"/>
    <lineage>
        <taxon>Bacteria</taxon>
        <taxon>Bacillati</taxon>
        <taxon>Bacillota</taxon>
        <taxon>Bacilli</taxon>
        <taxon>Bacillales</taxon>
        <taxon>Bacillaceae</taxon>
        <taxon>Lederbergia</taxon>
    </lineage>
</organism>
<feature type="domain" description="Phage capsid-like C-terminal" evidence="3">
    <location>
        <begin position="99"/>
        <end position="323"/>
    </location>
</feature>
<dbReference type="InterPro" id="IPR024455">
    <property type="entry name" value="Phage_capsid"/>
</dbReference>
<dbReference type="Proteomes" id="UP000679950">
    <property type="component" value="Unassembled WGS sequence"/>
</dbReference>
<feature type="coiled-coil region" evidence="2">
    <location>
        <begin position="4"/>
        <end position="63"/>
    </location>
</feature>
<dbReference type="NCBIfam" id="TIGR01554">
    <property type="entry name" value="major_cap_HK97"/>
    <property type="match status" value="1"/>
</dbReference>
<gene>
    <name evidence="4" type="primary">pi233</name>
    <name evidence="4" type="ORF">J8TS2_35570</name>
</gene>
<dbReference type="Pfam" id="PF05065">
    <property type="entry name" value="Phage_capsid"/>
    <property type="match status" value="1"/>
</dbReference>
<dbReference type="InterPro" id="IPR054612">
    <property type="entry name" value="Phage_capsid-like_C"/>
</dbReference>
<evidence type="ECO:0000313" key="5">
    <source>
        <dbReference type="Proteomes" id="UP000679950"/>
    </source>
</evidence>
<keyword evidence="5" id="KW-1185">Reference proteome</keyword>
<keyword evidence="2" id="KW-0175">Coiled coil</keyword>
<protein>
    <submittedName>
        <fullName evidence="4">Phage capsid protein</fullName>
    </submittedName>
</protein>
<name>A0ABQ4KMT3_9BACI</name>
<evidence type="ECO:0000313" key="4">
    <source>
        <dbReference type="EMBL" id="GIN59238.1"/>
    </source>
</evidence>
<comment type="subcellular location">
    <subcellularLocation>
        <location evidence="1">Virion</location>
    </subcellularLocation>
</comment>